<evidence type="ECO:0000313" key="2">
    <source>
        <dbReference type="Proteomes" id="UP000198575"/>
    </source>
</evidence>
<dbReference type="EMBL" id="FOVF01000002">
    <property type="protein sequence ID" value="SFN01028.1"/>
    <property type="molecule type" value="Genomic_DNA"/>
</dbReference>
<accession>A0A1I4VIH5</accession>
<dbReference type="RefSeq" id="WP_092404359.1">
    <property type="nucleotide sequence ID" value="NZ_FOVF01000002.1"/>
</dbReference>
<proteinExistence type="predicted"/>
<dbReference type="Proteomes" id="UP000198575">
    <property type="component" value="Unassembled WGS sequence"/>
</dbReference>
<keyword evidence="2" id="KW-1185">Reference proteome</keyword>
<protein>
    <submittedName>
        <fullName evidence="1">Uncharacterized protein</fullName>
    </submittedName>
</protein>
<dbReference type="AlphaFoldDB" id="A0A1I4VIH5"/>
<evidence type="ECO:0000313" key="1">
    <source>
        <dbReference type="EMBL" id="SFN01028.1"/>
    </source>
</evidence>
<gene>
    <name evidence="1" type="ORF">SAMN05216289_102132</name>
</gene>
<organism evidence="1 2">
    <name type="scientific">Dokdonella immobilis</name>
    <dbReference type="NCBI Taxonomy" id="578942"/>
    <lineage>
        <taxon>Bacteria</taxon>
        <taxon>Pseudomonadati</taxon>
        <taxon>Pseudomonadota</taxon>
        <taxon>Gammaproteobacteria</taxon>
        <taxon>Lysobacterales</taxon>
        <taxon>Rhodanobacteraceae</taxon>
        <taxon>Dokdonella</taxon>
    </lineage>
</organism>
<reference evidence="1 2" key="1">
    <citation type="submission" date="2016-10" db="EMBL/GenBank/DDBJ databases">
        <authorList>
            <person name="de Groot N.N."/>
        </authorList>
    </citation>
    <scope>NUCLEOTIDE SEQUENCE [LARGE SCALE GENOMIC DNA]</scope>
    <source>
        <strain evidence="1 2">CGMCC 1.7659</strain>
    </source>
</reference>
<name>A0A1I4VIH5_9GAMM</name>
<sequence>MKAIADHFGLRYSMVRRSIKKIRDPGHDSLLVIAKKIKDSSEVIRAAWASAENSYSQIADHFGLFFATVRRIVRQRR</sequence>